<evidence type="ECO:0000256" key="4">
    <source>
        <dbReference type="ARBA" id="ARBA00023136"/>
    </source>
</evidence>
<protein>
    <submittedName>
        <fullName evidence="5">Energy-coupling factor transporter transmembrane protein EcfT</fullName>
    </submittedName>
</protein>
<gene>
    <name evidence="5" type="primary">ecfT</name>
    <name evidence="5" type="ORF">NCTC10118_00262</name>
</gene>
<dbReference type="KEGG" id="mboh:CO229_00885"/>
<dbReference type="EMBL" id="LR214972">
    <property type="protein sequence ID" value="VEU63039.1"/>
    <property type="molecule type" value="Genomic_DNA"/>
</dbReference>
<evidence type="ECO:0000256" key="3">
    <source>
        <dbReference type="ARBA" id="ARBA00022989"/>
    </source>
</evidence>
<evidence type="ECO:0000313" key="6">
    <source>
        <dbReference type="Proteomes" id="UP000289952"/>
    </source>
</evidence>
<dbReference type="CDD" id="cd16914">
    <property type="entry name" value="EcfT"/>
    <property type="match status" value="1"/>
</dbReference>
<dbReference type="Proteomes" id="UP000289952">
    <property type="component" value="Chromosome"/>
</dbReference>
<dbReference type="OrthoDB" id="8075495at2"/>
<dbReference type="AlphaFoldDB" id="A0A2D1JL91"/>
<comment type="subcellular location">
    <subcellularLocation>
        <location evidence="1">Membrane</location>
        <topology evidence="1">Multi-pass membrane protein</topology>
    </subcellularLocation>
</comment>
<evidence type="ECO:0000256" key="2">
    <source>
        <dbReference type="ARBA" id="ARBA00022692"/>
    </source>
</evidence>
<dbReference type="InterPro" id="IPR003339">
    <property type="entry name" value="ABC/ECF_trnsptr_transmembrane"/>
</dbReference>
<evidence type="ECO:0000256" key="1">
    <source>
        <dbReference type="ARBA" id="ARBA00004141"/>
    </source>
</evidence>
<keyword evidence="4" id="KW-0472">Membrane</keyword>
<evidence type="ECO:0000313" key="5">
    <source>
        <dbReference type="EMBL" id="VEU63039.1"/>
    </source>
</evidence>
<keyword evidence="2 5" id="KW-0812">Transmembrane</keyword>
<dbReference type="PANTHER" id="PTHR33514:SF13">
    <property type="entry name" value="PROTEIN ABCI12, CHLOROPLASTIC"/>
    <property type="match status" value="1"/>
</dbReference>
<proteinExistence type="predicted"/>
<keyword evidence="3" id="KW-1133">Transmembrane helix</keyword>
<organism evidence="5 6">
    <name type="scientific">Mycoplasmopsis bovirhinis</name>
    <dbReference type="NCBI Taxonomy" id="29553"/>
    <lineage>
        <taxon>Bacteria</taxon>
        <taxon>Bacillati</taxon>
        <taxon>Mycoplasmatota</taxon>
        <taxon>Mycoplasmoidales</taxon>
        <taxon>Metamycoplasmataceae</taxon>
        <taxon>Mycoplasmopsis</taxon>
    </lineage>
</organism>
<reference evidence="5 6" key="1">
    <citation type="submission" date="2019-01" db="EMBL/GenBank/DDBJ databases">
        <authorList>
            <consortium name="Pathogen Informatics"/>
        </authorList>
    </citation>
    <scope>NUCLEOTIDE SEQUENCE [LARGE SCALE GENOMIC DNA]</scope>
    <source>
        <strain evidence="5 6">NCTC10118</strain>
    </source>
</reference>
<dbReference type="Pfam" id="PF02361">
    <property type="entry name" value="CbiQ"/>
    <property type="match status" value="1"/>
</dbReference>
<dbReference type="GO" id="GO:0005886">
    <property type="term" value="C:plasma membrane"/>
    <property type="evidence" value="ECO:0007669"/>
    <property type="project" value="UniProtKB-ARBA"/>
</dbReference>
<dbReference type="RefSeq" id="WP_099309211.1">
    <property type="nucleotide sequence ID" value="NZ_AP018135.1"/>
</dbReference>
<sequence>MQQSAFGRYIPGNSFIYKIDPRVKVLLSILMIVLIFIASSFIELFLLAFLITGIFIFSTKRIIPVIKTLKLPLIISVVLFLVNLYTVNNETVYKNDYYVSYFWPIFTSSSKDLEINGKKVLWTEFYNAKVVGQEMLDYYIKAYGPNVKIQYGVSINSINRIIALVIRLYVMVLTTSLLTNTTRPILLNKSIESLLFPLKFLFIPTHIIAMIISIALRFIPTLVNESFRIIKAQSSRGVDFKHGNTKEKIIAFTTLIIPLFVSSFQKAEDLANSMETRGYDPYEKRTKYRVFKLKVSDLLILTLFFGILTIFILNNLVIKYSNFNPTEGVYNLHKIGHYSLFKFFLITKVVS</sequence>
<accession>A0A2D1JL91</accession>
<name>A0A2D1JL91_9BACT</name>
<dbReference type="PANTHER" id="PTHR33514">
    <property type="entry name" value="PROTEIN ABCI12, CHLOROPLASTIC"/>
    <property type="match status" value="1"/>
</dbReference>
<keyword evidence="6" id="KW-1185">Reference proteome</keyword>